<gene>
    <name evidence="9" type="ORF">THRCLA_08787</name>
</gene>
<keyword evidence="6" id="KW-0966">Cell projection</keyword>
<sequence>MTHYLSSVYANINSCSKNFVMATNDNIESFRLAAQRALKDQKVQYELEQQVAELHRLQTENKQLLNRINELQTALEAGIEDRERVILFKIKRIEELQEKITLLENEAAQHTNSAIRSMQEKLDAMTQERDAYLMKYKEADGLLEEMREFQSIKGNMQKQIDRLHHEKEFVEDNMNKQIQELEKRNIMFIQRMRKERDEQLEQTRQDMHKMMTESLDGTTRRAVEENEKLTVELRYQSSKIEKLIRQNDALLREKQEQRNNTDILSEMTETLSRKIKFYEKLFKKMHHKERIIIEEQLATAQQFAQAEKLAKHNLLLESPPKSIVKPLETIATCDPEPWKEAFEQHLEARNKSQRSITTLLQYNRFVSGGDHPIDQSPTRPSISISKQKALARRHLQAQGIETVRLPNLTETEVPSKFNTKYEFNASPSPRRIRDSPKTARI</sequence>
<keyword evidence="5" id="KW-0969">Cilium</keyword>
<organism evidence="9 10">
    <name type="scientific">Thraustotheca clavata</name>
    <dbReference type="NCBI Taxonomy" id="74557"/>
    <lineage>
        <taxon>Eukaryota</taxon>
        <taxon>Sar</taxon>
        <taxon>Stramenopiles</taxon>
        <taxon>Oomycota</taxon>
        <taxon>Saprolegniomycetes</taxon>
        <taxon>Saprolegniales</taxon>
        <taxon>Achlyaceae</taxon>
        <taxon>Thraustotheca</taxon>
    </lineage>
</organism>
<dbReference type="EMBL" id="JNBS01002355">
    <property type="protein sequence ID" value="OQR92147.1"/>
    <property type="molecule type" value="Genomic_DNA"/>
</dbReference>
<reference evidence="9 10" key="1">
    <citation type="journal article" date="2014" name="Genome Biol. Evol.">
        <title>The secreted proteins of Achlya hypogyna and Thraustotheca clavata identify the ancestral oomycete secretome and reveal gene acquisitions by horizontal gene transfer.</title>
        <authorList>
            <person name="Misner I."/>
            <person name="Blouin N."/>
            <person name="Leonard G."/>
            <person name="Richards T.A."/>
            <person name="Lane C.E."/>
        </authorList>
    </citation>
    <scope>NUCLEOTIDE SEQUENCE [LARGE SCALE GENOMIC DNA]</scope>
    <source>
        <strain evidence="9 10">ATCC 34112</strain>
    </source>
</reference>
<comment type="similarity">
    <text evidence="2">Belongs to the CFAP157 family.</text>
</comment>
<evidence type="ECO:0000256" key="4">
    <source>
        <dbReference type="ARBA" id="ARBA00023054"/>
    </source>
</evidence>
<dbReference type="Proteomes" id="UP000243217">
    <property type="component" value="Unassembled WGS sequence"/>
</dbReference>
<comment type="subcellular location">
    <subcellularLocation>
        <location evidence="1">Cell projection</location>
        <location evidence="1">Cilium</location>
    </subcellularLocation>
</comment>
<name>A0A1V9Z2L6_9STRA</name>
<dbReference type="AlphaFoldDB" id="A0A1V9Z2L6"/>
<dbReference type="PANTHER" id="PTHR31954">
    <property type="entry name" value="CILIA- AND FLAGELLA-ASSOCIATED PROTEIN 157"/>
    <property type="match status" value="1"/>
</dbReference>
<dbReference type="InterPro" id="IPR038844">
    <property type="entry name" value="CFAP157"/>
</dbReference>
<evidence type="ECO:0000313" key="10">
    <source>
        <dbReference type="Proteomes" id="UP000243217"/>
    </source>
</evidence>
<evidence type="ECO:0000256" key="2">
    <source>
        <dbReference type="ARBA" id="ARBA00010841"/>
    </source>
</evidence>
<evidence type="ECO:0000256" key="7">
    <source>
        <dbReference type="SAM" id="Coils"/>
    </source>
</evidence>
<dbReference type="GO" id="GO:0008017">
    <property type="term" value="F:microtubule binding"/>
    <property type="evidence" value="ECO:0007669"/>
    <property type="project" value="TreeGrafter"/>
</dbReference>
<dbReference type="GO" id="GO:0036064">
    <property type="term" value="C:ciliary basal body"/>
    <property type="evidence" value="ECO:0007669"/>
    <property type="project" value="TreeGrafter"/>
</dbReference>
<evidence type="ECO:0000256" key="1">
    <source>
        <dbReference type="ARBA" id="ARBA00004138"/>
    </source>
</evidence>
<comment type="caution">
    <text evidence="9">The sequence shown here is derived from an EMBL/GenBank/DDBJ whole genome shotgun (WGS) entry which is preliminary data.</text>
</comment>
<evidence type="ECO:0000256" key="3">
    <source>
        <dbReference type="ARBA" id="ARBA00014087"/>
    </source>
</evidence>
<accession>A0A1V9Z2L6</accession>
<feature type="compositionally biased region" description="Basic and acidic residues" evidence="8">
    <location>
        <begin position="431"/>
        <end position="441"/>
    </location>
</feature>
<evidence type="ECO:0000256" key="6">
    <source>
        <dbReference type="ARBA" id="ARBA00023273"/>
    </source>
</evidence>
<evidence type="ECO:0000256" key="5">
    <source>
        <dbReference type="ARBA" id="ARBA00023069"/>
    </source>
</evidence>
<dbReference type="OrthoDB" id="166611at2759"/>
<protein>
    <recommendedName>
        <fullName evidence="3">Cilia- and flagella-associated protein 157</fullName>
    </recommendedName>
</protein>
<proteinExistence type="inferred from homology"/>
<keyword evidence="10" id="KW-1185">Reference proteome</keyword>
<keyword evidence="4 7" id="KW-0175">Coiled coil</keyword>
<dbReference type="PANTHER" id="PTHR31954:SF1">
    <property type="entry name" value="CILIA- AND FLAGELLA-ASSOCIATED PROTEIN 157"/>
    <property type="match status" value="1"/>
</dbReference>
<feature type="coiled-coil region" evidence="7">
    <location>
        <begin position="47"/>
        <end position="198"/>
    </location>
</feature>
<feature type="region of interest" description="Disordered" evidence="8">
    <location>
        <begin position="420"/>
        <end position="441"/>
    </location>
</feature>
<evidence type="ECO:0000313" key="9">
    <source>
        <dbReference type="EMBL" id="OQR92147.1"/>
    </source>
</evidence>
<evidence type="ECO:0000256" key="8">
    <source>
        <dbReference type="SAM" id="MobiDB-lite"/>
    </source>
</evidence>